<protein>
    <submittedName>
        <fullName evidence="1">Uncharacterized protein</fullName>
    </submittedName>
</protein>
<name>A0A0D3KZ05_EMIH1</name>
<dbReference type="HOGENOM" id="CLU_587168_0_0_1"/>
<dbReference type="GeneID" id="17286260"/>
<dbReference type="RefSeq" id="XP_005793419.1">
    <property type="nucleotide sequence ID" value="XM_005793362.1"/>
</dbReference>
<reference evidence="1" key="2">
    <citation type="submission" date="2024-10" db="UniProtKB">
        <authorList>
            <consortium name="EnsemblProtists"/>
        </authorList>
    </citation>
    <scope>IDENTIFICATION</scope>
</reference>
<sequence>MSAIETLVERALTKATKDSAVHGVDKDQYLLCSSVVKAGERNYYTVKVLQTGLDESQAKAAALALLSQQYGGTASGGPADAAEKVVKTLERLSSSQLGHLAAGWATQLGEAFANAGILSTVEAGSLAGRTGSGKVPLESGEEAQMPYTVIQGPSEGMYVLEESGAQGEPRRSVVLNTLLVSLMLQPAQAHVVSNATLVKVDGSSNALAVFRKLPKSGSAAEGHVSQEEILQLADGLPAAGAVSLSGEERVKTFARALEAKVSGGEGSGWEGSGWLAAVGDKATYSVFELRSQLERLGPDFTPVAALPAPKSRTEFFTRNIRGENWGDFAKRVAPLIEPDEQRCTFIRSSEVVLRDAIERWLETGLDSLRDASLASLALRTDWSVDAACSLMYQFAMAKEQQRLAPPTPPPGVPPPILTQPIIKITTGASGEGSDEALSAAAAAQSLTPTERAVDDVAEEYKEVDCY</sequence>
<keyword evidence="2" id="KW-1185">Reference proteome</keyword>
<proteinExistence type="predicted"/>
<dbReference type="AlphaFoldDB" id="A0A0D3KZ05"/>
<accession>A0A0D3KZ05</accession>
<evidence type="ECO:0000313" key="2">
    <source>
        <dbReference type="Proteomes" id="UP000013827"/>
    </source>
</evidence>
<reference evidence="2" key="1">
    <citation type="journal article" date="2013" name="Nature">
        <title>Pan genome of the phytoplankton Emiliania underpins its global distribution.</title>
        <authorList>
            <person name="Read B.A."/>
            <person name="Kegel J."/>
            <person name="Klute M.J."/>
            <person name="Kuo A."/>
            <person name="Lefebvre S.C."/>
            <person name="Maumus F."/>
            <person name="Mayer C."/>
            <person name="Miller J."/>
            <person name="Monier A."/>
            <person name="Salamov A."/>
            <person name="Young J."/>
            <person name="Aguilar M."/>
            <person name="Claverie J.M."/>
            <person name="Frickenhaus S."/>
            <person name="Gonzalez K."/>
            <person name="Herman E.K."/>
            <person name="Lin Y.C."/>
            <person name="Napier J."/>
            <person name="Ogata H."/>
            <person name="Sarno A.F."/>
            <person name="Shmutz J."/>
            <person name="Schroeder D."/>
            <person name="de Vargas C."/>
            <person name="Verret F."/>
            <person name="von Dassow P."/>
            <person name="Valentin K."/>
            <person name="Van de Peer Y."/>
            <person name="Wheeler G."/>
            <person name="Dacks J.B."/>
            <person name="Delwiche C.F."/>
            <person name="Dyhrman S.T."/>
            <person name="Glockner G."/>
            <person name="John U."/>
            <person name="Richards T."/>
            <person name="Worden A.Z."/>
            <person name="Zhang X."/>
            <person name="Grigoriev I.V."/>
            <person name="Allen A.E."/>
            <person name="Bidle K."/>
            <person name="Borodovsky M."/>
            <person name="Bowler C."/>
            <person name="Brownlee C."/>
            <person name="Cock J.M."/>
            <person name="Elias M."/>
            <person name="Gladyshev V.N."/>
            <person name="Groth M."/>
            <person name="Guda C."/>
            <person name="Hadaegh A."/>
            <person name="Iglesias-Rodriguez M.D."/>
            <person name="Jenkins J."/>
            <person name="Jones B.M."/>
            <person name="Lawson T."/>
            <person name="Leese F."/>
            <person name="Lindquist E."/>
            <person name="Lobanov A."/>
            <person name="Lomsadze A."/>
            <person name="Malik S.B."/>
            <person name="Marsh M.E."/>
            <person name="Mackinder L."/>
            <person name="Mock T."/>
            <person name="Mueller-Roeber B."/>
            <person name="Pagarete A."/>
            <person name="Parker M."/>
            <person name="Probert I."/>
            <person name="Quesneville H."/>
            <person name="Raines C."/>
            <person name="Rensing S.A."/>
            <person name="Riano-Pachon D.M."/>
            <person name="Richier S."/>
            <person name="Rokitta S."/>
            <person name="Shiraiwa Y."/>
            <person name="Soanes D.M."/>
            <person name="van der Giezen M."/>
            <person name="Wahlund T.M."/>
            <person name="Williams B."/>
            <person name="Wilson W."/>
            <person name="Wolfe G."/>
            <person name="Wurch L.L."/>
        </authorList>
    </citation>
    <scope>NUCLEOTIDE SEQUENCE</scope>
</reference>
<dbReference type="PaxDb" id="2903-EOD40990"/>
<evidence type="ECO:0000313" key="1">
    <source>
        <dbReference type="EnsemblProtists" id="EOD40990"/>
    </source>
</evidence>
<dbReference type="EnsemblProtists" id="EOD40990">
    <property type="protein sequence ID" value="EOD40990"/>
    <property type="gene ID" value="EMIHUDRAFT_222012"/>
</dbReference>
<dbReference type="Proteomes" id="UP000013827">
    <property type="component" value="Unassembled WGS sequence"/>
</dbReference>
<dbReference type="KEGG" id="ehx:EMIHUDRAFT_222012"/>
<organism evidence="1 2">
    <name type="scientific">Emiliania huxleyi (strain CCMP1516)</name>
    <dbReference type="NCBI Taxonomy" id="280463"/>
    <lineage>
        <taxon>Eukaryota</taxon>
        <taxon>Haptista</taxon>
        <taxon>Haptophyta</taxon>
        <taxon>Prymnesiophyceae</taxon>
        <taxon>Isochrysidales</taxon>
        <taxon>Noelaerhabdaceae</taxon>
        <taxon>Emiliania</taxon>
    </lineage>
</organism>